<keyword evidence="5" id="KW-1185">Reference proteome</keyword>
<evidence type="ECO:0000259" key="3">
    <source>
        <dbReference type="Pfam" id="PF00144"/>
    </source>
</evidence>
<dbReference type="AlphaFoldDB" id="A0A3P3QGP0"/>
<dbReference type="EMBL" id="RRCF01000003">
    <property type="protein sequence ID" value="RRJ20304.1"/>
    <property type="molecule type" value="Genomic_DNA"/>
</dbReference>
<gene>
    <name evidence="4" type="ORF">EIK76_12320</name>
</gene>
<comment type="caution">
    <text evidence="4">The sequence shown here is derived from an EMBL/GenBank/DDBJ whole genome shotgun (WGS) entry which is preliminary data.</text>
</comment>
<dbReference type="InterPro" id="IPR001466">
    <property type="entry name" value="Beta-lactam-related"/>
</dbReference>
<evidence type="ECO:0000313" key="5">
    <source>
        <dbReference type="Proteomes" id="UP000276260"/>
    </source>
</evidence>
<dbReference type="PANTHER" id="PTHR22935:SF95">
    <property type="entry name" value="BETA-LACTAMASE-LIKE 1-RELATED"/>
    <property type="match status" value="1"/>
</dbReference>
<proteinExistence type="inferred from homology"/>
<dbReference type="Gene3D" id="3.40.710.10">
    <property type="entry name" value="DD-peptidase/beta-lactamase superfamily"/>
    <property type="match status" value="1"/>
</dbReference>
<dbReference type="InterPro" id="IPR012338">
    <property type="entry name" value="Beta-lactam/transpept-like"/>
</dbReference>
<accession>A0A3P3QGP0</accession>
<feature type="domain" description="Beta-lactamase-related" evidence="3">
    <location>
        <begin position="40"/>
        <end position="361"/>
    </location>
</feature>
<keyword evidence="2" id="KW-0732">Signal</keyword>
<dbReference type="InterPro" id="IPR051478">
    <property type="entry name" value="Beta-lactamase-like_AB/R"/>
</dbReference>
<dbReference type="SUPFAM" id="SSF56601">
    <property type="entry name" value="beta-lactamase/transpeptidase-like"/>
    <property type="match status" value="1"/>
</dbReference>
<dbReference type="GO" id="GO:0016787">
    <property type="term" value="F:hydrolase activity"/>
    <property type="evidence" value="ECO:0007669"/>
    <property type="project" value="UniProtKB-KW"/>
</dbReference>
<dbReference type="OrthoDB" id="119951at2"/>
<evidence type="ECO:0000313" key="4">
    <source>
        <dbReference type="EMBL" id="RRJ20304.1"/>
    </source>
</evidence>
<organism evidence="4 5">
    <name type="scientific">Rheinheimera mesophila</name>
    <dbReference type="NCBI Taxonomy" id="1547515"/>
    <lineage>
        <taxon>Bacteria</taxon>
        <taxon>Pseudomonadati</taxon>
        <taxon>Pseudomonadota</taxon>
        <taxon>Gammaproteobacteria</taxon>
        <taxon>Chromatiales</taxon>
        <taxon>Chromatiaceae</taxon>
        <taxon>Rheinheimera</taxon>
    </lineage>
</organism>
<feature type="signal peptide" evidence="2">
    <location>
        <begin position="1"/>
        <end position="21"/>
    </location>
</feature>
<dbReference type="RefSeq" id="WP_046519424.1">
    <property type="nucleotide sequence ID" value="NZ_LAVS01000011.1"/>
</dbReference>
<feature type="chain" id="PRO_5018781756" evidence="2">
    <location>
        <begin position="22"/>
        <end position="375"/>
    </location>
</feature>
<name>A0A3P3QGP0_9GAMM</name>
<comment type="similarity">
    <text evidence="1">Belongs to the beta-lactamase family.</text>
</comment>
<evidence type="ECO:0000256" key="2">
    <source>
        <dbReference type="SAM" id="SignalP"/>
    </source>
</evidence>
<dbReference type="Pfam" id="PF00144">
    <property type="entry name" value="Beta-lactamase"/>
    <property type="match status" value="1"/>
</dbReference>
<dbReference type="Proteomes" id="UP000276260">
    <property type="component" value="Unassembled WGS sequence"/>
</dbReference>
<dbReference type="PANTHER" id="PTHR22935">
    <property type="entry name" value="PENICILLIN-BINDING PROTEIN"/>
    <property type="match status" value="1"/>
</dbReference>
<keyword evidence="4" id="KW-0378">Hydrolase</keyword>
<protein>
    <submittedName>
        <fullName evidence="4">Serine hydrolase</fullName>
    </submittedName>
</protein>
<sequence length="375" mass="41587">MNLLIKTTVCSLLLCAFATLAQIQQHELLQGLDLQFRVQLNKAKVPGGAYAVVRGNQIIATGSYGVRAMGQPGKIDADTVFRLASVSKTFTGGISVLAALQGKVNLDLPLINYVPEFKLKTAAVTQQIKVDQVLSQSTGLMPHAYENLLEDKQTPEQILPKFQQLAPGCKPGTCYSYQNIVFALLDQVLSRGTGQSYEDLLPERIFKPLQMSTASVGYAPFLATENKAMPHKRGGKGWRPVNIDPNFYWVNPAAGVNASVRDMAKYLIAMLGHQPGVFSAEALAQLQQPMVKLRGKPRWPVWQQFKQVSSWYGRGWRVIQYDEHKLFYHGGVVDGFRPYIAYSPQQDIGLVLLTNAEADITGDLAKWFWQQVLSS</sequence>
<evidence type="ECO:0000256" key="1">
    <source>
        <dbReference type="ARBA" id="ARBA00038473"/>
    </source>
</evidence>
<reference evidence="4 5" key="1">
    <citation type="submission" date="2018-11" db="EMBL/GenBank/DDBJ databases">
        <title>Draft genome analysis of Rheinheimera mesophila isolated from an industrial waste site.</title>
        <authorList>
            <person name="Yu Q."/>
            <person name="Qi Y."/>
            <person name="Zhang H."/>
            <person name="Lu Y."/>
            <person name="Pu J."/>
        </authorList>
    </citation>
    <scope>NUCLEOTIDE SEQUENCE [LARGE SCALE GENOMIC DNA]</scope>
    <source>
        <strain evidence="4 5">IITR13</strain>
    </source>
</reference>